<dbReference type="Proteomes" id="UP000634668">
    <property type="component" value="Unassembled WGS sequence"/>
</dbReference>
<dbReference type="AlphaFoldDB" id="A0A918ML31"/>
<proteinExistence type="predicted"/>
<dbReference type="PROSITE" id="PS51257">
    <property type="entry name" value="PROKAR_LIPOPROTEIN"/>
    <property type="match status" value="1"/>
</dbReference>
<name>A0A918ML31_9FLAO</name>
<protein>
    <recommendedName>
        <fullName evidence="4">YtxH domain-containing protein</fullName>
    </recommendedName>
</protein>
<feature type="signal peptide" evidence="1">
    <location>
        <begin position="1"/>
        <end position="22"/>
    </location>
</feature>
<keyword evidence="1" id="KW-0732">Signal</keyword>
<evidence type="ECO:0000256" key="1">
    <source>
        <dbReference type="SAM" id="SignalP"/>
    </source>
</evidence>
<evidence type="ECO:0000313" key="2">
    <source>
        <dbReference type="EMBL" id="GGW34629.1"/>
    </source>
</evidence>
<feature type="chain" id="PRO_5038125833" description="YtxH domain-containing protein" evidence="1">
    <location>
        <begin position="23"/>
        <end position="63"/>
    </location>
</feature>
<dbReference type="RefSeq" id="WP_026813093.1">
    <property type="nucleotide sequence ID" value="NZ_BMWP01000011.1"/>
</dbReference>
<evidence type="ECO:0000313" key="3">
    <source>
        <dbReference type="Proteomes" id="UP000634668"/>
    </source>
</evidence>
<accession>A0A918ML31</accession>
<comment type="caution">
    <text evidence="2">The sequence shown here is derived from an EMBL/GenBank/DDBJ whole genome shotgun (WGS) entry which is preliminary data.</text>
</comment>
<keyword evidence="3" id="KW-1185">Reference proteome</keyword>
<reference evidence="2" key="1">
    <citation type="journal article" date="2014" name="Int. J. Syst. Evol. Microbiol.">
        <title>Complete genome sequence of Corynebacterium casei LMG S-19264T (=DSM 44701T), isolated from a smear-ripened cheese.</title>
        <authorList>
            <consortium name="US DOE Joint Genome Institute (JGI-PGF)"/>
            <person name="Walter F."/>
            <person name="Albersmeier A."/>
            <person name="Kalinowski J."/>
            <person name="Ruckert C."/>
        </authorList>
    </citation>
    <scope>NUCLEOTIDE SEQUENCE</scope>
    <source>
        <strain evidence="2">KCTC 12113</strain>
    </source>
</reference>
<organism evidence="2 3">
    <name type="scientific">Arenibacter certesii</name>
    <dbReference type="NCBI Taxonomy" id="228955"/>
    <lineage>
        <taxon>Bacteria</taxon>
        <taxon>Pseudomonadati</taxon>
        <taxon>Bacteroidota</taxon>
        <taxon>Flavobacteriia</taxon>
        <taxon>Flavobacteriales</taxon>
        <taxon>Flavobacteriaceae</taxon>
        <taxon>Arenibacter</taxon>
    </lineage>
</organism>
<evidence type="ECO:0008006" key="4">
    <source>
        <dbReference type="Google" id="ProtNLM"/>
    </source>
</evidence>
<dbReference type="EMBL" id="BMWP01000011">
    <property type="protein sequence ID" value="GGW34629.1"/>
    <property type="molecule type" value="Genomic_DNA"/>
</dbReference>
<reference evidence="2" key="2">
    <citation type="submission" date="2020-09" db="EMBL/GenBank/DDBJ databases">
        <authorList>
            <person name="Sun Q."/>
            <person name="Kim S."/>
        </authorList>
    </citation>
    <scope>NUCLEOTIDE SEQUENCE</scope>
    <source>
        <strain evidence="2">KCTC 12113</strain>
    </source>
</reference>
<gene>
    <name evidence="2" type="ORF">GCM10007383_19580</name>
</gene>
<sequence>MKKTLIYFLFALFFTASLTTFTGCREDKTAGEKIEEGIDDIGDGIEEGVEEVGDEIDDATDDL</sequence>